<dbReference type="GO" id="GO:0000930">
    <property type="term" value="C:gamma-tubulin complex"/>
    <property type="evidence" value="ECO:0007669"/>
    <property type="project" value="UniProtKB-ARBA"/>
</dbReference>
<dbReference type="GO" id="GO:0043015">
    <property type="term" value="F:gamma-tubulin binding"/>
    <property type="evidence" value="ECO:0007669"/>
    <property type="project" value="InterPro"/>
</dbReference>
<dbReference type="GO" id="GO:0051225">
    <property type="term" value="P:spindle assembly"/>
    <property type="evidence" value="ECO:0007669"/>
    <property type="project" value="TreeGrafter"/>
</dbReference>
<evidence type="ECO:0000256" key="4">
    <source>
        <dbReference type="ARBA" id="ARBA00023212"/>
    </source>
</evidence>
<dbReference type="Gene3D" id="1.20.120.1900">
    <property type="entry name" value="Gamma-tubulin complex, C-terminal domain"/>
    <property type="match status" value="1"/>
</dbReference>
<dbReference type="Proteomes" id="UP000318582">
    <property type="component" value="Unassembled WGS sequence"/>
</dbReference>
<evidence type="ECO:0000256" key="2">
    <source>
        <dbReference type="ARBA" id="ARBA00022490"/>
    </source>
</evidence>
<reference evidence="9 10" key="1">
    <citation type="journal article" date="2019" name="Sci. Rep.">
        <title>Comparative genomics of chytrid fungi reveal insights into the obligate biotrophic and pathogenic lifestyle of Synchytrium endobioticum.</title>
        <authorList>
            <person name="van de Vossenberg B.T.L.H."/>
            <person name="Warris S."/>
            <person name="Nguyen H.D.T."/>
            <person name="van Gent-Pelzer M.P.E."/>
            <person name="Joly D.L."/>
            <person name="van de Geest H.C."/>
            <person name="Bonants P.J.M."/>
            <person name="Smith D.S."/>
            <person name="Levesque C.A."/>
            <person name="van der Lee T.A.J."/>
        </authorList>
    </citation>
    <scope>NUCLEOTIDE SEQUENCE [LARGE SCALE GENOMIC DNA]</scope>
    <source>
        <strain evidence="9 10">CBS 809.83</strain>
    </source>
</reference>
<dbReference type="STRING" id="109895.A0A507E7T7"/>
<dbReference type="GO" id="GO:0000278">
    <property type="term" value="P:mitotic cell cycle"/>
    <property type="evidence" value="ECO:0007669"/>
    <property type="project" value="TreeGrafter"/>
</dbReference>
<evidence type="ECO:0000256" key="5">
    <source>
        <dbReference type="RuleBase" id="RU363050"/>
    </source>
</evidence>
<dbReference type="Pfam" id="PF17681">
    <property type="entry name" value="GCP_N_terminal"/>
    <property type="match status" value="1"/>
</dbReference>
<evidence type="ECO:0000256" key="6">
    <source>
        <dbReference type="SAM" id="MobiDB-lite"/>
    </source>
</evidence>
<dbReference type="AlphaFoldDB" id="A0A507E7T7"/>
<dbReference type="InterPro" id="IPR007259">
    <property type="entry name" value="GCP"/>
</dbReference>
<dbReference type="EMBL" id="QEAQ01000020">
    <property type="protein sequence ID" value="TPX59884.1"/>
    <property type="molecule type" value="Genomic_DNA"/>
</dbReference>
<accession>A0A507E7T7</accession>
<dbReference type="PANTHER" id="PTHR19302">
    <property type="entry name" value="GAMMA TUBULIN COMPLEX PROTEIN"/>
    <property type="match status" value="1"/>
</dbReference>
<proteinExistence type="inferred from homology"/>
<dbReference type="GO" id="GO:0007020">
    <property type="term" value="P:microtubule nucleation"/>
    <property type="evidence" value="ECO:0007669"/>
    <property type="project" value="InterPro"/>
</dbReference>
<feature type="region of interest" description="Disordered" evidence="6">
    <location>
        <begin position="436"/>
        <end position="465"/>
    </location>
</feature>
<dbReference type="GO" id="GO:0031122">
    <property type="term" value="P:cytoplasmic microtubule organization"/>
    <property type="evidence" value="ECO:0007669"/>
    <property type="project" value="TreeGrafter"/>
</dbReference>
<keyword evidence="2 5" id="KW-0963">Cytoplasm</keyword>
<evidence type="ECO:0000313" key="9">
    <source>
        <dbReference type="EMBL" id="TPX59884.1"/>
    </source>
</evidence>
<evidence type="ECO:0000256" key="3">
    <source>
        <dbReference type="ARBA" id="ARBA00022701"/>
    </source>
</evidence>
<comment type="subcellular location">
    <subcellularLocation>
        <location evidence="5">Cytoplasm</location>
        <location evidence="5">Cytoskeleton</location>
        <location evidence="5">Microtubule organizing center</location>
    </subcellularLocation>
</comment>
<organism evidence="9 10">
    <name type="scientific">Powellomyces hirtus</name>
    <dbReference type="NCBI Taxonomy" id="109895"/>
    <lineage>
        <taxon>Eukaryota</taxon>
        <taxon>Fungi</taxon>
        <taxon>Fungi incertae sedis</taxon>
        <taxon>Chytridiomycota</taxon>
        <taxon>Chytridiomycota incertae sedis</taxon>
        <taxon>Chytridiomycetes</taxon>
        <taxon>Spizellomycetales</taxon>
        <taxon>Powellomycetaceae</taxon>
        <taxon>Powellomyces</taxon>
    </lineage>
</organism>
<evidence type="ECO:0000259" key="7">
    <source>
        <dbReference type="Pfam" id="PF04130"/>
    </source>
</evidence>
<dbReference type="InterPro" id="IPR042241">
    <property type="entry name" value="GCP_C_sf"/>
</dbReference>
<evidence type="ECO:0000259" key="8">
    <source>
        <dbReference type="Pfam" id="PF17681"/>
    </source>
</evidence>
<evidence type="ECO:0000313" key="10">
    <source>
        <dbReference type="Proteomes" id="UP000318582"/>
    </source>
</evidence>
<feature type="domain" description="Gamma tubulin complex component C-terminal" evidence="7">
    <location>
        <begin position="347"/>
        <end position="751"/>
    </location>
</feature>
<feature type="domain" description="Gamma tubulin complex component protein N-terminal" evidence="8">
    <location>
        <begin position="2"/>
        <end position="343"/>
    </location>
</feature>
<keyword evidence="3 5" id="KW-0493">Microtubule</keyword>
<feature type="compositionally biased region" description="Polar residues" evidence="6">
    <location>
        <begin position="453"/>
        <end position="465"/>
    </location>
</feature>
<dbReference type="GO" id="GO:0005816">
    <property type="term" value="C:spindle pole body"/>
    <property type="evidence" value="ECO:0007669"/>
    <property type="project" value="UniProtKB-ARBA"/>
</dbReference>
<evidence type="ECO:0000256" key="1">
    <source>
        <dbReference type="ARBA" id="ARBA00010337"/>
    </source>
</evidence>
<dbReference type="GO" id="GO:0000922">
    <property type="term" value="C:spindle pole"/>
    <property type="evidence" value="ECO:0007669"/>
    <property type="project" value="InterPro"/>
</dbReference>
<dbReference type="InterPro" id="IPR040457">
    <property type="entry name" value="GCP_C"/>
</dbReference>
<gene>
    <name evidence="9" type="ORF">PhCBS80983_g02145</name>
</gene>
<dbReference type="PANTHER" id="PTHR19302:SF13">
    <property type="entry name" value="GAMMA-TUBULIN COMPLEX COMPONENT 2"/>
    <property type="match status" value="1"/>
</dbReference>
<protein>
    <recommendedName>
        <fullName evidence="5">Spindle pole body component</fullName>
    </recommendedName>
</protein>
<name>A0A507E7T7_9FUNG</name>
<keyword evidence="10" id="KW-1185">Reference proteome</keyword>
<keyword evidence="4 5" id="KW-0206">Cytoskeleton</keyword>
<dbReference type="GO" id="GO:0005874">
    <property type="term" value="C:microtubule"/>
    <property type="evidence" value="ECO:0007669"/>
    <property type="project" value="UniProtKB-KW"/>
</dbReference>
<dbReference type="GO" id="GO:0051321">
    <property type="term" value="P:meiotic cell cycle"/>
    <property type="evidence" value="ECO:0007669"/>
    <property type="project" value="TreeGrafter"/>
</dbReference>
<comment type="caution">
    <text evidence="9">The sequence shown here is derived from an EMBL/GenBank/DDBJ whole genome shotgun (WGS) entry which is preliminary data.</text>
</comment>
<comment type="similarity">
    <text evidence="1 5">Belongs to the TUBGCP family.</text>
</comment>
<dbReference type="Pfam" id="PF04130">
    <property type="entry name" value="GCP_C_terminal"/>
    <property type="match status" value="1"/>
</dbReference>
<dbReference type="InterPro" id="IPR041470">
    <property type="entry name" value="GCP_N"/>
</dbReference>
<dbReference type="GO" id="GO:0051011">
    <property type="term" value="F:microtubule minus-end binding"/>
    <property type="evidence" value="ECO:0007669"/>
    <property type="project" value="TreeGrafter"/>
</dbReference>
<sequence length="772" mass="88247">MNDLLYVLMGIDGNYITRACYSHDNTASELDLDSIKYDLDPTMDPSIAELVGRILPLPKYLQLIEEFIETHSKFKYGRAQHALAATMRDLMKLETQAMSAPHFGLQKLWFYLHPSLNTMAALYSLIDAVNTAERKAESTHAIAESMGPEFPAGTHQEQAASISQSRGFTRGGGLVLSVLCERLLSFSGDPVLKALYAQLLSSSAVPYNAMLSTWIHSGEIFDPYDEFMVVETRGLNKDQFAGAYNDVYWEHRYTLRREYVPSFLAILQDKVLLAGKYLNVVRECGVQIPEPHIRYVDYRVNNQTLQQAAMSDVLVAMGGERFVEDIETAYGYANRTLLALLFKDYHLMERLRSLKHYFLLDQSDFLVHFLDVAHEHLLKPARDVGVEQVKSLLELILRDPAASPGTNTYKEDIEAELSSKHFVPYLMRTLQRRRELGGQPPGQNVNDVEFSDQDSSSNQILNPSPETTLDGIEAFQLRYTAPFPTSLIINQKVLMKYQLTFRHLFQCKYIERQLADAWRDQAKSGLYNRSRRFLPKKTSHLFPEQSKNDEHAAQEEKESIFMSRICALRTKMLHFMQQYMYHVGYEVVEQLWEKFEEELLKADTIEHVIQIHYEFQDRCMKECMLSNVDMVKAFRKLMLTCTDFCRFSNSYTRFKSPYTSANDNTTRGSVPASLGHSSHPSALPEQVSDEYIAASGGAILTTEQAARKLKDLETSFLRQMRVLIDILKYYGATEAALFASLAARLDYNHFYARLPPDLSIVVRAPVDPTAQY</sequence>